<feature type="transmembrane region" description="Helical" evidence="5">
    <location>
        <begin position="48"/>
        <end position="66"/>
    </location>
</feature>
<evidence type="ECO:0008006" key="7">
    <source>
        <dbReference type="Google" id="ProtNLM"/>
    </source>
</evidence>
<proteinExistence type="predicted"/>
<dbReference type="PANTHER" id="PTHR12714:SF9">
    <property type="entry name" value="PROTEIN-S-ISOPRENYLCYSTEINE O-METHYLTRANSFERASE"/>
    <property type="match status" value="1"/>
</dbReference>
<feature type="transmembrane region" description="Helical" evidence="5">
    <location>
        <begin position="94"/>
        <end position="121"/>
    </location>
</feature>
<organism evidence="6">
    <name type="scientific">hydrothermal vent metagenome</name>
    <dbReference type="NCBI Taxonomy" id="652676"/>
    <lineage>
        <taxon>unclassified sequences</taxon>
        <taxon>metagenomes</taxon>
        <taxon>ecological metagenomes</taxon>
    </lineage>
</organism>
<keyword evidence="4 5" id="KW-0472">Membrane</keyword>
<evidence type="ECO:0000256" key="1">
    <source>
        <dbReference type="ARBA" id="ARBA00004127"/>
    </source>
</evidence>
<evidence type="ECO:0000256" key="3">
    <source>
        <dbReference type="ARBA" id="ARBA00022989"/>
    </source>
</evidence>
<dbReference type="GO" id="GO:0012505">
    <property type="term" value="C:endomembrane system"/>
    <property type="evidence" value="ECO:0007669"/>
    <property type="project" value="UniProtKB-SubCell"/>
</dbReference>
<evidence type="ECO:0000256" key="5">
    <source>
        <dbReference type="SAM" id="Phobius"/>
    </source>
</evidence>
<dbReference type="PANTHER" id="PTHR12714">
    <property type="entry name" value="PROTEIN-S ISOPRENYLCYSTEINE O-METHYLTRANSFERASE"/>
    <property type="match status" value="1"/>
</dbReference>
<gene>
    <name evidence="6" type="ORF">MNBD_GAMMA11-847</name>
</gene>
<dbReference type="AlphaFoldDB" id="A0A3B0XPC6"/>
<keyword evidence="2 5" id="KW-0812">Transmembrane</keyword>
<feature type="transmembrane region" description="Helical" evidence="5">
    <location>
        <begin position="171"/>
        <end position="191"/>
    </location>
</feature>
<dbReference type="EMBL" id="UOFG01000009">
    <property type="protein sequence ID" value="VAW58004.1"/>
    <property type="molecule type" value="Genomic_DNA"/>
</dbReference>
<comment type="subcellular location">
    <subcellularLocation>
        <location evidence="1">Endomembrane system</location>
        <topology evidence="1">Multi-pass membrane protein</topology>
    </subcellularLocation>
</comment>
<evidence type="ECO:0000256" key="2">
    <source>
        <dbReference type="ARBA" id="ARBA00022692"/>
    </source>
</evidence>
<dbReference type="Gene3D" id="1.20.120.1630">
    <property type="match status" value="1"/>
</dbReference>
<evidence type="ECO:0000313" key="6">
    <source>
        <dbReference type="EMBL" id="VAW58004.1"/>
    </source>
</evidence>
<protein>
    <recommendedName>
        <fullName evidence="7">Isoprenylcysteine carboxylmethyltransferase family protein</fullName>
    </recommendedName>
</protein>
<accession>A0A3B0XPC6</accession>
<name>A0A3B0XPC6_9ZZZZ</name>
<evidence type="ECO:0000256" key="4">
    <source>
        <dbReference type="ARBA" id="ARBA00023136"/>
    </source>
</evidence>
<dbReference type="InterPro" id="IPR007318">
    <property type="entry name" value="Phopholipid_MeTrfase"/>
</dbReference>
<feature type="transmembrane region" description="Helical" evidence="5">
    <location>
        <begin position="26"/>
        <end position="42"/>
    </location>
</feature>
<reference evidence="6" key="1">
    <citation type="submission" date="2018-06" db="EMBL/GenBank/DDBJ databases">
        <authorList>
            <person name="Zhirakovskaya E."/>
        </authorList>
    </citation>
    <scope>NUCLEOTIDE SEQUENCE</scope>
</reference>
<dbReference type="Pfam" id="PF04191">
    <property type="entry name" value="PEMT"/>
    <property type="match status" value="1"/>
</dbReference>
<dbReference type="GO" id="GO:0016740">
    <property type="term" value="F:transferase activity"/>
    <property type="evidence" value="ECO:0007669"/>
    <property type="project" value="UniProtKB-ARBA"/>
</dbReference>
<keyword evidence="3 5" id="KW-1133">Transmembrane helix</keyword>
<sequence>MSRADKVSDATGLEKLILKFRYHEPSRQWFAVLFVLLVSLLGHPVEALFYAGAGIAALGATIRMWASGFVMKNRELATNGPYAYVRHPLYVGNILLLVGFSLASSQWWSFVLMGALLWFYYPPTISYEDNKLRGIFGEEWEAWSKNIHALIPTFGNKAGSVKSSWSFRKSLMQNAEPVIVVYLIGCLYLLYTR</sequence>